<evidence type="ECO:0000256" key="1">
    <source>
        <dbReference type="ARBA" id="ARBA00004496"/>
    </source>
</evidence>
<dbReference type="EnsemblMetazoa" id="CapteT189534">
    <property type="protein sequence ID" value="CapteP189534"/>
    <property type="gene ID" value="CapteG189534"/>
</dbReference>
<dbReference type="Proteomes" id="UP000014760">
    <property type="component" value="Unassembled WGS sequence"/>
</dbReference>
<dbReference type="STRING" id="283909.R7V6L8"/>
<feature type="domain" description="DNA2/NAM7 helicase helicase" evidence="3">
    <location>
        <begin position="27"/>
        <end position="92"/>
    </location>
</feature>
<name>R7V6L8_CAPTE</name>
<dbReference type="EMBL" id="AMQN01018481">
    <property type="status" value="NOT_ANNOTATED_CDS"/>
    <property type="molecule type" value="Genomic_DNA"/>
</dbReference>
<protein>
    <recommendedName>
        <fullName evidence="3">DNA2/NAM7 helicase helicase domain-containing protein</fullName>
    </recommendedName>
</protein>
<accession>R7V6L8</accession>
<dbReference type="HOGENOM" id="CLU_2298633_0_0_1"/>
<evidence type="ECO:0000256" key="2">
    <source>
        <dbReference type="ARBA" id="ARBA00022490"/>
    </source>
</evidence>
<reference evidence="4 6" key="2">
    <citation type="journal article" date="2013" name="Nature">
        <title>Insights into bilaterian evolution from three spiralian genomes.</title>
        <authorList>
            <person name="Simakov O."/>
            <person name="Marletaz F."/>
            <person name="Cho S.J."/>
            <person name="Edsinger-Gonzales E."/>
            <person name="Havlak P."/>
            <person name="Hellsten U."/>
            <person name="Kuo D.H."/>
            <person name="Larsson T."/>
            <person name="Lv J."/>
            <person name="Arendt D."/>
            <person name="Savage R."/>
            <person name="Osoegawa K."/>
            <person name="de Jong P."/>
            <person name="Grimwood J."/>
            <person name="Chapman J.A."/>
            <person name="Shapiro H."/>
            <person name="Aerts A."/>
            <person name="Otillar R.P."/>
            <person name="Terry A.Y."/>
            <person name="Boore J.L."/>
            <person name="Grigoriev I.V."/>
            <person name="Lindberg D.R."/>
            <person name="Seaver E.C."/>
            <person name="Weisblat D.A."/>
            <person name="Putnam N.H."/>
            <person name="Rokhsar D.S."/>
        </authorList>
    </citation>
    <scope>NUCLEOTIDE SEQUENCE</scope>
    <source>
        <strain evidence="4 6">I ESC-2004</strain>
    </source>
</reference>
<feature type="non-terminal residue" evidence="4">
    <location>
        <position position="101"/>
    </location>
</feature>
<evidence type="ECO:0000313" key="6">
    <source>
        <dbReference type="Proteomes" id="UP000014760"/>
    </source>
</evidence>
<dbReference type="GO" id="GO:0005737">
    <property type="term" value="C:cytoplasm"/>
    <property type="evidence" value="ECO:0007669"/>
    <property type="project" value="UniProtKB-SubCell"/>
</dbReference>
<evidence type="ECO:0000313" key="4">
    <source>
        <dbReference type="EMBL" id="ELU14523.1"/>
    </source>
</evidence>
<reference evidence="5" key="3">
    <citation type="submission" date="2015-06" db="UniProtKB">
        <authorList>
            <consortium name="EnsemblMetazoa"/>
        </authorList>
    </citation>
    <scope>IDENTIFICATION</scope>
</reference>
<dbReference type="PANTHER" id="PTHR45418">
    <property type="entry name" value="CANCER/TESTIS ANTIGEN 55"/>
    <property type="match status" value="1"/>
</dbReference>
<dbReference type="OrthoDB" id="6513042at2759"/>
<keyword evidence="2" id="KW-0963">Cytoplasm</keyword>
<gene>
    <name evidence="4" type="ORF">CAPTEDRAFT_189534</name>
</gene>
<proteinExistence type="predicted"/>
<dbReference type="InterPro" id="IPR041677">
    <property type="entry name" value="DNA2/NAM7_AAA_11"/>
</dbReference>
<keyword evidence="6" id="KW-1185">Reference proteome</keyword>
<dbReference type="Pfam" id="PF13086">
    <property type="entry name" value="AAA_11"/>
    <property type="match status" value="1"/>
</dbReference>
<dbReference type="AlphaFoldDB" id="R7V6L8"/>
<dbReference type="Gene3D" id="3.40.50.300">
    <property type="entry name" value="P-loop containing nucleotide triphosphate hydrolases"/>
    <property type="match status" value="1"/>
</dbReference>
<dbReference type="InterPro" id="IPR027417">
    <property type="entry name" value="P-loop_NTPase"/>
</dbReference>
<organism evidence="4">
    <name type="scientific">Capitella teleta</name>
    <name type="common">Polychaete worm</name>
    <dbReference type="NCBI Taxonomy" id="283909"/>
    <lineage>
        <taxon>Eukaryota</taxon>
        <taxon>Metazoa</taxon>
        <taxon>Spiralia</taxon>
        <taxon>Lophotrochozoa</taxon>
        <taxon>Annelida</taxon>
        <taxon>Polychaeta</taxon>
        <taxon>Sedentaria</taxon>
        <taxon>Scolecida</taxon>
        <taxon>Capitellidae</taxon>
        <taxon>Capitella</taxon>
    </lineage>
</organism>
<reference evidence="6" key="1">
    <citation type="submission" date="2012-12" db="EMBL/GenBank/DDBJ databases">
        <authorList>
            <person name="Hellsten U."/>
            <person name="Grimwood J."/>
            <person name="Chapman J.A."/>
            <person name="Shapiro H."/>
            <person name="Aerts A."/>
            <person name="Otillar R.P."/>
            <person name="Terry A.Y."/>
            <person name="Boore J.L."/>
            <person name="Simakov O."/>
            <person name="Marletaz F."/>
            <person name="Cho S.-J."/>
            <person name="Edsinger-Gonzales E."/>
            <person name="Havlak P."/>
            <person name="Kuo D.-H."/>
            <person name="Larsson T."/>
            <person name="Lv J."/>
            <person name="Arendt D."/>
            <person name="Savage R."/>
            <person name="Osoegawa K."/>
            <person name="de Jong P."/>
            <person name="Lindberg D.R."/>
            <person name="Seaver E.C."/>
            <person name="Weisblat D.A."/>
            <person name="Putnam N.H."/>
            <person name="Grigoriev I.V."/>
            <person name="Rokhsar D.S."/>
        </authorList>
    </citation>
    <scope>NUCLEOTIDE SEQUENCE</scope>
    <source>
        <strain evidence="6">I ESC-2004</strain>
    </source>
</reference>
<comment type="subcellular location">
    <subcellularLocation>
        <location evidence="1">Cytoplasm</location>
    </subcellularLocation>
</comment>
<evidence type="ECO:0000313" key="5">
    <source>
        <dbReference type="EnsemblMetazoa" id="CapteP189534"/>
    </source>
</evidence>
<sequence length="101" mass="11019">MHFAPHAQQRRAVIGQRSLAPFLPNAQEENTSFEQNQETSPINQFQNCRIAVSTCSSAGDLYALALRPGHFTHVFIDEAGQATEPECLIPIGLVACHTSGQ</sequence>
<evidence type="ECO:0000259" key="3">
    <source>
        <dbReference type="Pfam" id="PF13086"/>
    </source>
</evidence>
<dbReference type="GO" id="GO:0004386">
    <property type="term" value="F:helicase activity"/>
    <property type="evidence" value="ECO:0007669"/>
    <property type="project" value="InterPro"/>
</dbReference>
<dbReference type="PANTHER" id="PTHR45418:SF1">
    <property type="entry name" value="CANCER_TESTIS ANTIGEN 55"/>
    <property type="match status" value="1"/>
</dbReference>
<dbReference type="EMBL" id="KB294419">
    <property type="protein sequence ID" value="ELU14523.1"/>
    <property type="molecule type" value="Genomic_DNA"/>
</dbReference>